<feature type="compositionally biased region" description="Acidic residues" evidence="1">
    <location>
        <begin position="7"/>
        <end position="22"/>
    </location>
</feature>
<reference evidence="3" key="1">
    <citation type="submission" date="2023-07" db="EMBL/GenBank/DDBJ databases">
        <title>Chromosome-level genome assembly of Artemia franciscana.</title>
        <authorList>
            <person name="Jo E."/>
        </authorList>
    </citation>
    <scope>NUCLEOTIDE SEQUENCE</scope>
    <source>
        <tissue evidence="3">Whole body</tissue>
    </source>
</reference>
<evidence type="ECO:0000256" key="1">
    <source>
        <dbReference type="SAM" id="MobiDB-lite"/>
    </source>
</evidence>
<evidence type="ECO:0000313" key="4">
    <source>
        <dbReference type="Proteomes" id="UP001187531"/>
    </source>
</evidence>
<dbReference type="PANTHER" id="PTHR47272:SF1">
    <property type="entry name" value="PIGGYBAC TRANSPOSABLE ELEMENT-DERIVED PROTEIN 3-LIKE"/>
    <property type="match status" value="1"/>
</dbReference>
<dbReference type="InterPro" id="IPR029526">
    <property type="entry name" value="PGBD"/>
</dbReference>
<comment type="caution">
    <text evidence="3">The sequence shown here is derived from an EMBL/GenBank/DDBJ whole genome shotgun (WGS) entry which is preliminary data.</text>
</comment>
<dbReference type="EMBL" id="JAVRJZ010000007">
    <property type="protein sequence ID" value="KAK2720423.1"/>
    <property type="molecule type" value="Genomic_DNA"/>
</dbReference>
<protein>
    <recommendedName>
        <fullName evidence="2">PiggyBac transposable element-derived protein domain-containing protein</fullName>
    </recommendedName>
</protein>
<feature type="region of interest" description="Disordered" evidence="1">
    <location>
        <begin position="1"/>
        <end position="23"/>
    </location>
</feature>
<sequence length="149" mass="17339">MILLPDSESEMDIMPDDDDDSDPLWNPTLGDSFTYATQQPVQLVDDLTEDFYMWKTQHVKKLHKIRPTYDELRENLKTIPPEERQSEDEQMILFQRRLNFKQYLKDKRHSWVVIVLTTVGVSRIVNDLEIYRVKGSVLASPSGLGADVV</sequence>
<organism evidence="3 4">
    <name type="scientific">Artemia franciscana</name>
    <name type="common">Brine shrimp</name>
    <name type="synonym">Artemia sanfranciscana</name>
    <dbReference type="NCBI Taxonomy" id="6661"/>
    <lineage>
        <taxon>Eukaryota</taxon>
        <taxon>Metazoa</taxon>
        <taxon>Ecdysozoa</taxon>
        <taxon>Arthropoda</taxon>
        <taxon>Crustacea</taxon>
        <taxon>Branchiopoda</taxon>
        <taxon>Anostraca</taxon>
        <taxon>Artemiidae</taxon>
        <taxon>Artemia</taxon>
    </lineage>
</organism>
<name>A0AA88I3D6_ARTSF</name>
<dbReference type="Pfam" id="PF13843">
    <property type="entry name" value="DDE_Tnp_1_7"/>
    <property type="match status" value="1"/>
</dbReference>
<dbReference type="PANTHER" id="PTHR47272">
    <property type="entry name" value="DDE_TNP_1_7 DOMAIN-CONTAINING PROTEIN"/>
    <property type="match status" value="1"/>
</dbReference>
<accession>A0AA88I3D6</accession>
<evidence type="ECO:0000259" key="2">
    <source>
        <dbReference type="Pfam" id="PF13843"/>
    </source>
</evidence>
<dbReference type="Proteomes" id="UP001187531">
    <property type="component" value="Unassembled WGS sequence"/>
</dbReference>
<evidence type="ECO:0000313" key="3">
    <source>
        <dbReference type="EMBL" id="KAK2720423.1"/>
    </source>
</evidence>
<proteinExistence type="predicted"/>
<keyword evidence="4" id="KW-1185">Reference proteome</keyword>
<gene>
    <name evidence="3" type="ORF">QYM36_004342</name>
</gene>
<feature type="domain" description="PiggyBac transposable element-derived protein" evidence="2">
    <location>
        <begin position="57"/>
        <end position="132"/>
    </location>
</feature>
<dbReference type="AlphaFoldDB" id="A0AA88I3D6"/>